<dbReference type="InParanoid" id="A0A1V9Y076"/>
<name>A0A1V9Y076_9ACAR</name>
<evidence type="ECO:0000313" key="2">
    <source>
        <dbReference type="Proteomes" id="UP000192247"/>
    </source>
</evidence>
<comment type="caution">
    <text evidence="1">The sequence shown here is derived from an EMBL/GenBank/DDBJ whole genome shotgun (WGS) entry which is preliminary data.</text>
</comment>
<dbReference type="AlphaFoldDB" id="A0A1V9Y076"/>
<keyword evidence="2" id="KW-1185">Reference proteome</keyword>
<protein>
    <submittedName>
        <fullName evidence="1">Uncharacterized protein</fullName>
    </submittedName>
</protein>
<evidence type="ECO:0000313" key="1">
    <source>
        <dbReference type="EMBL" id="OQR79146.1"/>
    </source>
</evidence>
<gene>
    <name evidence="1" type="ORF">BIW11_05938</name>
</gene>
<sequence length="161" mass="18241">MWLRPLNKKSIGLLYGNISSSQRRAKELQRMLVVILCVLGRVWSDADRIIEQFNIVVDKLASDPQRATVYKSVVAASRPCIEPLSHRVGDDEVERLIESIVPMAERCIAAYGTSQDIDHKRAVFRECSNKELSEFVRPLSTKGKQSFLEVKICVRDLLVPS</sequence>
<proteinExistence type="predicted"/>
<dbReference type="EMBL" id="MNPL01001445">
    <property type="protein sequence ID" value="OQR79146.1"/>
    <property type="molecule type" value="Genomic_DNA"/>
</dbReference>
<dbReference type="Proteomes" id="UP000192247">
    <property type="component" value="Unassembled WGS sequence"/>
</dbReference>
<reference evidence="1 2" key="1">
    <citation type="journal article" date="2017" name="Gigascience">
        <title>Draft genome of the honey bee ectoparasitic mite, Tropilaelaps mercedesae, is shaped by the parasitic life history.</title>
        <authorList>
            <person name="Dong X."/>
            <person name="Armstrong S.D."/>
            <person name="Xia D."/>
            <person name="Makepeace B.L."/>
            <person name="Darby A.C."/>
            <person name="Kadowaki T."/>
        </authorList>
    </citation>
    <scope>NUCLEOTIDE SEQUENCE [LARGE SCALE GENOMIC DNA]</scope>
    <source>
        <strain evidence="1">Wuxi-XJTLU</strain>
    </source>
</reference>
<organism evidence="1 2">
    <name type="scientific">Tropilaelaps mercedesae</name>
    <dbReference type="NCBI Taxonomy" id="418985"/>
    <lineage>
        <taxon>Eukaryota</taxon>
        <taxon>Metazoa</taxon>
        <taxon>Ecdysozoa</taxon>
        <taxon>Arthropoda</taxon>
        <taxon>Chelicerata</taxon>
        <taxon>Arachnida</taxon>
        <taxon>Acari</taxon>
        <taxon>Parasitiformes</taxon>
        <taxon>Mesostigmata</taxon>
        <taxon>Gamasina</taxon>
        <taxon>Dermanyssoidea</taxon>
        <taxon>Laelapidae</taxon>
        <taxon>Tropilaelaps</taxon>
    </lineage>
</organism>
<accession>A0A1V9Y076</accession>